<evidence type="ECO:0000313" key="10">
    <source>
        <dbReference type="EMBL" id="TCO81933.1"/>
    </source>
</evidence>
<dbReference type="InterPro" id="IPR003838">
    <property type="entry name" value="ABC3_permease_C"/>
</dbReference>
<gene>
    <name evidence="10" type="ORF">EV699_10627</name>
</gene>
<dbReference type="EMBL" id="SLWY01000006">
    <property type="protein sequence ID" value="TCO81933.1"/>
    <property type="molecule type" value="Genomic_DNA"/>
</dbReference>
<keyword evidence="10" id="KW-0449">Lipoprotein</keyword>
<keyword evidence="4 7" id="KW-0812">Transmembrane</keyword>
<reference evidence="10 11" key="1">
    <citation type="submission" date="2019-03" db="EMBL/GenBank/DDBJ databases">
        <title>Genomic Encyclopedia of Type Strains, Phase IV (KMG-IV): sequencing the most valuable type-strain genomes for metagenomic binning, comparative biology and taxonomic classification.</title>
        <authorList>
            <person name="Goeker M."/>
        </authorList>
    </citation>
    <scope>NUCLEOTIDE SEQUENCE [LARGE SCALE GENOMIC DNA]</scope>
    <source>
        <strain evidence="10 11">DSM 25287</strain>
    </source>
</reference>
<evidence type="ECO:0000256" key="6">
    <source>
        <dbReference type="ARBA" id="ARBA00023136"/>
    </source>
</evidence>
<evidence type="ECO:0000256" key="1">
    <source>
        <dbReference type="ARBA" id="ARBA00004651"/>
    </source>
</evidence>
<evidence type="ECO:0000259" key="9">
    <source>
        <dbReference type="Pfam" id="PF12704"/>
    </source>
</evidence>
<proteinExistence type="inferred from homology"/>
<feature type="transmembrane region" description="Helical" evidence="7">
    <location>
        <begin position="24"/>
        <end position="47"/>
    </location>
</feature>
<feature type="transmembrane region" description="Helical" evidence="7">
    <location>
        <begin position="282"/>
        <end position="305"/>
    </location>
</feature>
<dbReference type="OrthoDB" id="9770036at2"/>
<feature type="domain" description="MacB-like periplasmic core" evidence="9">
    <location>
        <begin position="23"/>
        <end position="251"/>
    </location>
</feature>
<dbReference type="Proteomes" id="UP000295765">
    <property type="component" value="Unassembled WGS sequence"/>
</dbReference>
<dbReference type="GO" id="GO:0044874">
    <property type="term" value="P:lipoprotein localization to outer membrane"/>
    <property type="evidence" value="ECO:0007669"/>
    <property type="project" value="TreeGrafter"/>
</dbReference>
<comment type="similarity">
    <text evidence="2">Belongs to the ABC-4 integral membrane protein family. LolC/E subfamily.</text>
</comment>
<dbReference type="Pfam" id="PF12704">
    <property type="entry name" value="MacB_PCD"/>
    <property type="match status" value="1"/>
</dbReference>
<name>A0A4R2L9A9_9GAMM</name>
<keyword evidence="3" id="KW-1003">Cell membrane</keyword>
<evidence type="ECO:0000256" key="7">
    <source>
        <dbReference type="SAM" id="Phobius"/>
    </source>
</evidence>
<dbReference type="PANTHER" id="PTHR30489">
    <property type="entry name" value="LIPOPROTEIN-RELEASING SYSTEM TRANSMEMBRANE PROTEIN LOLE"/>
    <property type="match status" value="1"/>
</dbReference>
<keyword evidence="6 7" id="KW-0472">Membrane</keyword>
<comment type="subcellular location">
    <subcellularLocation>
        <location evidence="1">Cell membrane</location>
        <topology evidence="1">Multi-pass membrane protein</topology>
    </subcellularLocation>
</comment>
<evidence type="ECO:0000256" key="3">
    <source>
        <dbReference type="ARBA" id="ARBA00022475"/>
    </source>
</evidence>
<evidence type="ECO:0000259" key="8">
    <source>
        <dbReference type="Pfam" id="PF02687"/>
    </source>
</evidence>
<protein>
    <submittedName>
        <fullName evidence="10">Lipoprotein-releasing system permease protein</fullName>
    </submittedName>
</protein>
<organism evidence="10 11">
    <name type="scientific">Plasticicumulans lactativorans</name>
    <dbReference type="NCBI Taxonomy" id="1133106"/>
    <lineage>
        <taxon>Bacteria</taxon>
        <taxon>Pseudomonadati</taxon>
        <taxon>Pseudomonadota</taxon>
        <taxon>Gammaproteobacteria</taxon>
        <taxon>Candidatus Competibacteraceae</taxon>
        <taxon>Plasticicumulans</taxon>
    </lineage>
</organism>
<dbReference type="InterPro" id="IPR025857">
    <property type="entry name" value="MacB_PCD"/>
</dbReference>
<evidence type="ECO:0000256" key="2">
    <source>
        <dbReference type="ARBA" id="ARBA00005236"/>
    </source>
</evidence>
<dbReference type="InterPro" id="IPR051447">
    <property type="entry name" value="Lipoprotein-release_system"/>
</dbReference>
<dbReference type="GO" id="GO:0098797">
    <property type="term" value="C:plasma membrane protein complex"/>
    <property type="evidence" value="ECO:0007669"/>
    <property type="project" value="TreeGrafter"/>
</dbReference>
<comment type="caution">
    <text evidence="10">The sequence shown here is derived from an EMBL/GenBank/DDBJ whole genome shotgun (WGS) entry which is preliminary data.</text>
</comment>
<keyword evidence="5 7" id="KW-1133">Transmembrane helix</keyword>
<dbReference type="AlphaFoldDB" id="A0A4R2L9A9"/>
<evidence type="ECO:0000256" key="5">
    <source>
        <dbReference type="ARBA" id="ARBA00022989"/>
    </source>
</evidence>
<keyword evidence="11" id="KW-1185">Reference proteome</keyword>
<dbReference type="PANTHER" id="PTHR30489:SF0">
    <property type="entry name" value="LIPOPROTEIN-RELEASING SYSTEM TRANSMEMBRANE PROTEIN LOLE"/>
    <property type="match status" value="1"/>
</dbReference>
<feature type="domain" description="ABC3 transporter permease C-terminal" evidence="8">
    <location>
        <begin position="285"/>
        <end position="402"/>
    </location>
</feature>
<evidence type="ECO:0000256" key="4">
    <source>
        <dbReference type="ARBA" id="ARBA00022692"/>
    </source>
</evidence>
<feature type="transmembrane region" description="Helical" evidence="7">
    <location>
        <begin position="372"/>
        <end position="392"/>
    </location>
</feature>
<sequence>MDRFLPFEWIAALRFLREGRMQTALIIIGVAIGVGVIVFMSALLTGLQANIIRRTLSAQAHIVILPPEEAPRVQRALHPATALTVVQPQAQRLQSIDQWQSVRSMLQAMPEVTAVSPIASGPAFAQRGEASRAVTLIGIEPEHYVRVIALADKIVAGRLRLTSNDVVIGTELASDLGAEIGDKVRISTASGGQSVLSVTGIYDLGAKTVNLRNVYVALRSAQSLLDLAGGVSSIDLTVAHLFDAEDIAQRISGRTGLTADSWIHTNAQFVVALRAQTLSNSLIRFFVGLSVAFGIASVLVVSVVQKTREIGILRAMGASRGQMLRVFLIQGGLVGCGGSLVGAALGLGFATLFRTFARNADGTPLFPIQLDYSLYLWAALLASLTGVIAAVMPARRAAKLDPVVAIRG</sequence>
<evidence type="ECO:0000313" key="11">
    <source>
        <dbReference type="Proteomes" id="UP000295765"/>
    </source>
</evidence>
<dbReference type="Pfam" id="PF02687">
    <property type="entry name" value="FtsX"/>
    <property type="match status" value="1"/>
</dbReference>
<accession>A0A4R2L9A9</accession>
<feature type="transmembrane region" description="Helical" evidence="7">
    <location>
        <begin position="326"/>
        <end position="352"/>
    </location>
</feature>
<dbReference type="RefSeq" id="WP_132539998.1">
    <property type="nucleotide sequence ID" value="NZ_SLWY01000006.1"/>
</dbReference>